<evidence type="ECO:0000313" key="2">
    <source>
        <dbReference type="EMBL" id="QNN74782.1"/>
    </source>
</evidence>
<gene>
    <name evidence="2" type="ORF">H9L19_05040</name>
</gene>
<proteinExistence type="predicted"/>
<reference evidence="2 3" key="1">
    <citation type="submission" date="2020-08" db="EMBL/GenBank/DDBJ databases">
        <title>Genome sequence of Weissella diestrammenae KACC 16890T.</title>
        <authorList>
            <person name="Hyun D.-W."/>
            <person name="Bae J.-W."/>
        </authorList>
    </citation>
    <scope>NUCLEOTIDE SEQUENCE [LARGE SCALE GENOMIC DNA]</scope>
    <source>
        <strain evidence="2 3">KACC 16890</strain>
    </source>
</reference>
<keyword evidence="3" id="KW-1185">Reference proteome</keyword>
<dbReference type="RefSeq" id="WP_187528617.1">
    <property type="nucleotide sequence ID" value="NZ_CP060724.1"/>
</dbReference>
<dbReference type="AlphaFoldDB" id="A0A7G9T3V7"/>
<dbReference type="KEGG" id="wdi:H9L19_05040"/>
<dbReference type="EMBL" id="CP060724">
    <property type="protein sequence ID" value="QNN74782.1"/>
    <property type="molecule type" value="Genomic_DNA"/>
</dbReference>
<sequence>MTIENNAGRPQKDADEKVSQNEANNNWRKKNKEYTKYLNYRSTARSFIRNLATSDDLDELQNLIDERRTNIG</sequence>
<dbReference type="Proteomes" id="UP000515800">
    <property type="component" value="Chromosome"/>
</dbReference>
<feature type="region of interest" description="Disordered" evidence="1">
    <location>
        <begin position="1"/>
        <end position="32"/>
    </location>
</feature>
<name>A0A7G9T3V7_9LACO</name>
<feature type="compositionally biased region" description="Basic and acidic residues" evidence="1">
    <location>
        <begin position="10"/>
        <end position="19"/>
    </location>
</feature>
<organism evidence="2 3">
    <name type="scientific">Weissella diestrammenae</name>
    <dbReference type="NCBI Taxonomy" id="1162633"/>
    <lineage>
        <taxon>Bacteria</taxon>
        <taxon>Bacillati</taxon>
        <taxon>Bacillota</taxon>
        <taxon>Bacilli</taxon>
        <taxon>Lactobacillales</taxon>
        <taxon>Lactobacillaceae</taxon>
        <taxon>Weissella</taxon>
    </lineage>
</organism>
<evidence type="ECO:0000256" key="1">
    <source>
        <dbReference type="SAM" id="MobiDB-lite"/>
    </source>
</evidence>
<evidence type="ECO:0000313" key="3">
    <source>
        <dbReference type="Proteomes" id="UP000515800"/>
    </source>
</evidence>
<accession>A0A7G9T3V7</accession>
<protein>
    <submittedName>
        <fullName evidence="2">Uncharacterized protein</fullName>
    </submittedName>
</protein>